<keyword evidence="4" id="KW-1133">Transmembrane helix</keyword>
<comment type="function">
    <text evidence="6">HflC and HflK could encode or regulate a protease.</text>
</comment>
<keyword evidence="5" id="KW-0472">Membrane</keyword>
<dbReference type="InterPro" id="IPR010201">
    <property type="entry name" value="HflK"/>
</dbReference>
<evidence type="ECO:0000313" key="10">
    <source>
        <dbReference type="Proteomes" id="UP000676649"/>
    </source>
</evidence>
<accession>A0A975MKS8</accession>
<dbReference type="Pfam" id="PF01145">
    <property type="entry name" value="Band_7"/>
    <property type="match status" value="1"/>
</dbReference>
<proteinExistence type="inferred from homology"/>
<name>A0A975MKS8_9GAMM</name>
<dbReference type="SMART" id="SM00244">
    <property type="entry name" value="PHB"/>
    <property type="match status" value="1"/>
</dbReference>
<dbReference type="RefSeq" id="WP_215579949.1">
    <property type="nucleotide sequence ID" value="NZ_CP073754.1"/>
</dbReference>
<comment type="subcellular location">
    <subcellularLocation>
        <location evidence="1">Membrane</location>
        <topology evidence="1">Single-pass membrane protein</topology>
    </subcellularLocation>
</comment>
<evidence type="ECO:0000259" key="8">
    <source>
        <dbReference type="SMART" id="SM00244"/>
    </source>
</evidence>
<dbReference type="Proteomes" id="UP000676649">
    <property type="component" value="Chromosome"/>
</dbReference>
<keyword evidence="10" id="KW-1185">Reference proteome</keyword>
<dbReference type="AlphaFoldDB" id="A0A975MKS8"/>
<evidence type="ECO:0000256" key="3">
    <source>
        <dbReference type="ARBA" id="ARBA00022692"/>
    </source>
</evidence>
<gene>
    <name evidence="9" type="primary">hflK</name>
    <name evidence="9" type="ORF">KEF85_09645</name>
</gene>
<feature type="region of interest" description="Disordered" evidence="7">
    <location>
        <begin position="345"/>
        <end position="385"/>
    </location>
</feature>
<protein>
    <recommendedName>
        <fullName evidence="6">Protein HflK</fullName>
    </recommendedName>
</protein>
<reference evidence="9" key="1">
    <citation type="submission" date="2021-04" db="EMBL/GenBank/DDBJ databases">
        <title>Draft genome sequence data of methanotrophic Methylovulum sp. strain S1L and Methylomonas sp. strain S2AM isolated from boreal lake water columns.</title>
        <authorList>
            <person name="Rissanen A.J."/>
            <person name="Mangayil R."/>
            <person name="Svenning M.M."/>
            <person name="Khanongnuch R."/>
        </authorList>
    </citation>
    <scope>NUCLEOTIDE SEQUENCE</scope>
    <source>
        <strain evidence="9">S2AM</strain>
    </source>
</reference>
<dbReference type="InterPro" id="IPR001107">
    <property type="entry name" value="Band_7"/>
</dbReference>
<keyword evidence="3" id="KW-0812">Transmembrane</keyword>
<evidence type="ECO:0000256" key="2">
    <source>
        <dbReference type="ARBA" id="ARBA00006971"/>
    </source>
</evidence>
<dbReference type="NCBIfam" id="TIGR01933">
    <property type="entry name" value="hflK"/>
    <property type="match status" value="1"/>
</dbReference>
<dbReference type="InterPro" id="IPR050710">
    <property type="entry name" value="Band7/mec-2_domain"/>
</dbReference>
<dbReference type="InterPro" id="IPR036013">
    <property type="entry name" value="Band_7/SPFH_dom_sf"/>
</dbReference>
<keyword evidence="9" id="KW-0645">Protease</keyword>
<evidence type="ECO:0000256" key="6">
    <source>
        <dbReference type="RuleBase" id="RU364113"/>
    </source>
</evidence>
<evidence type="ECO:0000256" key="7">
    <source>
        <dbReference type="SAM" id="MobiDB-lite"/>
    </source>
</evidence>
<dbReference type="GO" id="GO:0016020">
    <property type="term" value="C:membrane"/>
    <property type="evidence" value="ECO:0007669"/>
    <property type="project" value="UniProtKB-SubCell"/>
</dbReference>
<dbReference type="CDD" id="cd03404">
    <property type="entry name" value="SPFH_HflK"/>
    <property type="match status" value="1"/>
</dbReference>
<feature type="domain" description="Band 7" evidence="8">
    <location>
        <begin position="63"/>
        <end position="240"/>
    </location>
</feature>
<dbReference type="SUPFAM" id="SSF117892">
    <property type="entry name" value="Band 7/SPFH domain"/>
    <property type="match status" value="1"/>
</dbReference>
<evidence type="ECO:0000256" key="1">
    <source>
        <dbReference type="ARBA" id="ARBA00004167"/>
    </source>
</evidence>
<keyword evidence="9" id="KW-0378">Hydrolase</keyword>
<dbReference type="GO" id="GO:0008233">
    <property type="term" value="F:peptidase activity"/>
    <property type="evidence" value="ECO:0007669"/>
    <property type="project" value="UniProtKB-KW"/>
</dbReference>
<evidence type="ECO:0000256" key="5">
    <source>
        <dbReference type="ARBA" id="ARBA00023136"/>
    </source>
</evidence>
<evidence type="ECO:0000313" key="9">
    <source>
        <dbReference type="EMBL" id="QWF69640.1"/>
    </source>
</evidence>
<dbReference type="PANTHER" id="PTHR43327">
    <property type="entry name" value="STOMATIN-LIKE PROTEIN 2, MITOCHONDRIAL"/>
    <property type="match status" value="1"/>
</dbReference>
<dbReference type="GO" id="GO:0006508">
    <property type="term" value="P:proteolysis"/>
    <property type="evidence" value="ECO:0007669"/>
    <property type="project" value="UniProtKB-KW"/>
</dbReference>
<dbReference type="KEGG" id="mpad:KEF85_09645"/>
<dbReference type="PANTHER" id="PTHR43327:SF2">
    <property type="entry name" value="MODULATOR OF FTSH PROTEASE HFLK"/>
    <property type="match status" value="1"/>
</dbReference>
<dbReference type="Gene3D" id="3.30.479.30">
    <property type="entry name" value="Band 7 domain"/>
    <property type="match status" value="1"/>
</dbReference>
<sequence>MSSENNNTSKPTPPPDWKAEIDKHWQRLSQRGSDFYQSHQQLFGVQKVAAVAGAGLLVAWLGSGWYIVDQGNRGVVSRFGAYADTTLPGLNWHWPLPLESVKVVNVEQQRFIEVGYRDSGRFAKAANIPQESLMLTRDENIINVRLAVQYQINNAKDYLFNVKDSEATLKQLTESVERAVIGQHDMDFVLTEGRSEIVAEIKSQIQTAMDRYQAGITIASVNLQDAQPPEEVQGAFEDAIRAREDKQRLINEAEAYSNEILPKARGASARLLQEADAYQAEKVAKAKGETERFDQLLVEYEKNPAITRKRLYLEAKEKLYSGSRKILIESTQNAPQFYMPLANAEAQAAGSKHPVADLGSPDNSGEAAHNHKAAAPELRPSRSKP</sequence>
<comment type="similarity">
    <text evidence="2 6">Belongs to the band 7/mec-2 family. HflK subfamily.</text>
</comment>
<organism evidence="9 10">
    <name type="scientific">Methylomonas paludis</name>
    <dbReference type="NCBI Taxonomy" id="1173101"/>
    <lineage>
        <taxon>Bacteria</taxon>
        <taxon>Pseudomonadati</taxon>
        <taxon>Pseudomonadota</taxon>
        <taxon>Gammaproteobacteria</taxon>
        <taxon>Methylococcales</taxon>
        <taxon>Methylococcaceae</taxon>
        <taxon>Methylomonas</taxon>
    </lineage>
</organism>
<dbReference type="EMBL" id="CP073754">
    <property type="protein sequence ID" value="QWF69640.1"/>
    <property type="molecule type" value="Genomic_DNA"/>
</dbReference>
<comment type="subunit">
    <text evidence="6">HflC and HflK may interact to form a multimeric complex.</text>
</comment>
<evidence type="ECO:0000256" key="4">
    <source>
        <dbReference type="ARBA" id="ARBA00022989"/>
    </source>
</evidence>